<proteinExistence type="predicted"/>
<protein>
    <submittedName>
        <fullName evidence="3">AAA family ATPase</fullName>
    </submittedName>
</protein>
<keyword evidence="4" id="KW-1185">Reference proteome</keyword>
<dbReference type="PANTHER" id="PTHR32182">
    <property type="entry name" value="DNA REPLICATION AND REPAIR PROTEIN RECF"/>
    <property type="match status" value="1"/>
</dbReference>
<gene>
    <name evidence="3" type="ORF">V6255_11800</name>
</gene>
<dbReference type="EMBL" id="JBAKBA010000026">
    <property type="protein sequence ID" value="MEL0659821.1"/>
    <property type="molecule type" value="Genomic_DNA"/>
</dbReference>
<name>A0ABU9HD84_9GAMM</name>
<dbReference type="SUPFAM" id="SSF52540">
    <property type="entry name" value="P-loop containing nucleoside triphosphate hydrolases"/>
    <property type="match status" value="1"/>
</dbReference>
<dbReference type="Gene3D" id="3.40.50.300">
    <property type="entry name" value="P-loop containing nucleotide triphosphate hydrolases"/>
    <property type="match status" value="1"/>
</dbReference>
<accession>A0ABU9HD84</accession>
<comment type="caution">
    <text evidence="3">The sequence shown here is derived from an EMBL/GenBank/DDBJ whole genome shotgun (WGS) entry which is preliminary data.</text>
</comment>
<reference evidence="3 4" key="1">
    <citation type="submission" date="2024-02" db="EMBL/GenBank/DDBJ databases">
        <title>Bacteria isolated from the canopy kelp, Nereocystis luetkeana.</title>
        <authorList>
            <person name="Pfister C.A."/>
            <person name="Younker I.T."/>
            <person name="Light S.H."/>
        </authorList>
    </citation>
    <scope>NUCLEOTIDE SEQUENCE [LARGE SCALE GENOMIC DNA]</scope>
    <source>
        <strain evidence="3 4">TI.2.07</strain>
    </source>
</reference>
<dbReference type="RefSeq" id="WP_341628342.1">
    <property type="nucleotide sequence ID" value="NZ_JBAKBA010000026.1"/>
</dbReference>
<dbReference type="InterPro" id="IPR041685">
    <property type="entry name" value="AAA_GajA/Old/RecF-like"/>
</dbReference>
<evidence type="ECO:0000259" key="2">
    <source>
        <dbReference type="Pfam" id="PF13175"/>
    </source>
</evidence>
<feature type="domain" description="Endonuclease GajA/Old nuclease/RecF-like AAA" evidence="2">
    <location>
        <begin position="4"/>
        <end position="370"/>
    </location>
</feature>
<dbReference type="Pfam" id="PF13175">
    <property type="entry name" value="AAA_15"/>
    <property type="match status" value="1"/>
</dbReference>
<keyword evidence="1" id="KW-0175">Coiled coil</keyword>
<evidence type="ECO:0000313" key="4">
    <source>
        <dbReference type="Proteomes" id="UP001366060"/>
    </source>
</evidence>
<sequence length="678" mass="79392">MKVIRKVEIKNFRSFLGTTVSDRAEILSITDLNIFSGSNDSGKSNLLRALNLFFNDEIDNVNKFRFNSDFNVFKQDTVQKVIEIKIYFIVNKRKFSISKFYNRDGYRNFEYSFTEKDSDEEIVIDSRPNTNKTRYKDNEAVLKKESGYKRAATRAMQSVSFSYVPAIREAQFFSHLYGKIIYKIKQNEERLIENLSTEYKKIERWERTQKNKSEKQDFLENLEDEAWREARLIEIDNQISGISSLDDAIKELESQINTFSDNLFSSVEFLSSKFKVGSDLIAFFESFDIGTGGEKDLSLRLRGDGVQARFIPEMLNFMDSISTEKKYFIWGFEEPENSAEYKNQQILAKKLKDIFSKEKQIFLTTHSEEFLSIYDGSDVNKDKRTANLYHVKKNIKKVKEANKEIEYSTVKQFDVDNQSFDFATVKSDLENDIGTSLIRAKYSKELKEKENEFIAKMEQFEEEKISLREQYEKTSKWLLFVEDKCDQIYKVAYLKAKNIDFTENNFIATFNEHSPFDIYPKNGQIELNKMLDQAAITEWQGKRIVGLFDFDEAFTKFNGLKAYRWENIEGDEITCLYRKRKDHEYFYALVLPVPDFRSHYANKSLGDKSQLEVELLFTDDVLNSIDSKKDVPIAGVSATITAFKGEKAKFWKKLVDLDSNHFNSFKPLFDKIELLLTD</sequence>
<organism evidence="3 4">
    <name type="scientific">Psychromonas arctica</name>
    <dbReference type="NCBI Taxonomy" id="168275"/>
    <lineage>
        <taxon>Bacteria</taxon>
        <taxon>Pseudomonadati</taxon>
        <taxon>Pseudomonadota</taxon>
        <taxon>Gammaproteobacteria</taxon>
        <taxon>Alteromonadales</taxon>
        <taxon>Psychromonadaceae</taxon>
        <taxon>Psychromonas</taxon>
    </lineage>
</organism>
<evidence type="ECO:0000313" key="3">
    <source>
        <dbReference type="EMBL" id="MEL0659821.1"/>
    </source>
</evidence>
<dbReference type="InterPro" id="IPR027417">
    <property type="entry name" value="P-loop_NTPase"/>
</dbReference>
<feature type="coiled-coil region" evidence="1">
    <location>
        <begin position="439"/>
        <end position="470"/>
    </location>
</feature>
<evidence type="ECO:0000256" key="1">
    <source>
        <dbReference type="SAM" id="Coils"/>
    </source>
</evidence>
<dbReference type="PANTHER" id="PTHR32182:SF22">
    <property type="entry name" value="ATP-DEPENDENT ENDONUCLEASE, OLD FAMILY-RELATED"/>
    <property type="match status" value="1"/>
</dbReference>
<dbReference type="Proteomes" id="UP001366060">
    <property type="component" value="Unassembled WGS sequence"/>
</dbReference>